<evidence type="ECO:0000313" key="3">
    <source>
        <dbReference type="EMBL" id="GAA4952822.1"/>
    </source>
</evidence>
<reference evidence="4" key="1">
    <citation type="journal article" date="2019" name="Int. J. Syst. Evol. Microbiol.">
        <title>The Global Catalogue of Microorganisms (GCM) 10K type strain sequencing project: providing services to taxonomists for standard genome sequencing and annotation.</title>
        <authorList>
            <consortium name="The Broad Institute Genomics Platform"/>
            <consortium name="The Broad Institute Genome Sequencing Center for Infectious Disease"/>
            <person name="Wu L."/>
            <person name="Ma J."/>
        </authorList>
    </citation>
    <scope>NUCLEOTIDE SEQUENCE [LARGE SCALE GENOMIC DNA]</scope>
    <source>
        <strain evidence="4">JCM 17986</strain>
    </source>
</reference>
<feature type="domain" description="YcxB-like C-terminal" evidence="2">
    <location>
        <begin position="105"/>
        <end position="158"/>
    </location>
</feature>
<dbReference type="EMBL" id="BAABHS010000003">
    <property type="protein sequence ID" value="GAA4952822.1"/>
    <property type="molecule type" value="Genomic_DNA"/>
</dbReference>
<sequence>MRSRAARLEIPVHITASYVPTERDIADGVVAFRRGLFRMLGVGGLTLVGLGLVVLLIEALGSGMEFWPFVFLGFGAAMLGLRLWAPFQAARANKHMHGDVCQVTLTDEAYRSVIGTKRAEIPWSDFRKLRSVDDQWIFEFNPQQAIMVPHRIFSDAENDEIGGFLRDRGRGRSRR</sequence>
<protein>
    <recommendedName>
        <fullName evidence="2">YcxB-like C-terminal domain-containing protein</fullName>
    </recommendedName>
</protein>
<feature type="transmembrane region" description="Helical" evidence="1">
    <location>
        <begin position="66"/>
        <end position="85"/>
    </location>
</feature>
<keyword evidence="4" id="KW-1185">Reference proteome</keyword>
<dbReference type="InterPro" id="IPR025588">
    <property type="entry name" value="YcxB-like_C"/>
</dbReference>
<gene>
    <name evidence="3" type="ORF">GCM10023205_12530</name>
</gene>
<name>A0ABP9GTV3_9ACTN</name>
<dbReference type="Proteomes" id="UP001500466">
    <property type="component" value="Unassembled WGS sequence"/>
</dbReference>
<keyword evidence="1" id="KW-1133">Transmembrane helix</keyword>
<evidence type="ECO:0000256" key="1">
    <source>
        <dbReference type="SAM" id="Phobius"/>
    </source>
</evidence>
<evidence type="ECO:0000259" key="2">
    <source>
        <dbReference type="Pfam" id="PF14317"/>
    </source>
</evidence>
<organism evidence="3 4">
    <name type="scientific">Yinghuangia aomiensis</name>
    <dbReference type="NCBI Taxonomy" id="676205"/>
    <lineage>
        <taxon>Bacteria</taxon>
        <taxon>Bacillati</taxon>
        <taxon>Actinomycetota</taxon>
        <taxon>Actinomycetes</taxon>
        <taxon>Kitasatosporales</taxon>
        <taxon>Streptomycetaceae</taxon>
        <taxon>Yinghuangia</taxon>
    </lineage>
</organism>
<keyword evidence="1" id="KW-0812">Transmembrane</keyword>
<evidence type="ECO:0000313" key="4">
    <source>
        <dbReference type="Proteomes" id="UP001500466"/>
    </source>
</evidence>
<feature type="transmembrane region" description="Helical" evidence="1">
    <location>
        <begin position="40"/>
        <end position="60"/>
    </location>
</feature>
<dbReference type="Pfam" id="PF14317">
    <property type="entry name" value="YcxB"/>
    <property type="match status" value="1"/>
</dbReference>
<proteinExistence type="predicted"/>
<accession>A0ABP9GTV3</accession>
<comment type="caution">
    <text evidence="3">The sequence shown here is derived from an EMBL/GenBank/DDBJ whole genome shotgun (WGS) entry which is preliminary data.</text>
</comment>
<keyword evidence="1" id="KW-0472">Membrane</keyword>